<comment type="function">
    <text evidence="10">Component of the Mediator complex, a coactivator involved in the regulated transcription of nearly all RNA polymerase II-dependent genes. Mediator functions as a bridge to convey information from gene-specific regulatory proteins to the basal RNA polymerase II transcription machinery. Mediator is recruited to promoters by direct interactions with regulatory proteins and serves as a scaffold for the assembly of a functional preinitiation complex with RNA polymerase II and the general transcription factors.</text>
</comment>
<comment type="subcellular location">
    <subcellularLocation>
        <location evidence="1 10">Nucleus</location>
    </subcellularLocation>
</comment>
<keyword evidence="8 10" id="KW-0539">Nucleus</keyword>
<dbReference type="InterPro" id="IPR056878">
    <property type="entry name" value="RM5_Med14"/>
</dbReference>
<evidence type="ECO:0000256" key="8">
    <source>
        <dbReference type="ARBA" id="ARBA00023242"/>
    </source>
</evidence>
<dbReference type="Pfam" id="PF08638">
    <property type="entry name" value="Med14"/>
    <property type="match status" value="1"/>
</dbReference>
<evidence type="ECO:0000259" key="17">
    <source>
        <dbReference type="Pfam" id="PF25067"/>
    </source>
</evidence>
<dbReference type="Pfam" id="PF25069">
    <property type="entry name" value="Med14_C"/>
    <property type="match status" value="1"/>
</dbReference>
<evidence type="ECO:0000256" key="5">
    <source>
        <dbReference type="ARBA" id="ARBA00023015"/>
    </source>
</evidence>
<evidence type="ECO:0000256" key="11">
    <source>
        <dbReference type="SAM" id="MobiDB-lite"/>
    </source>
</evidence>
<keyword evidence="7 10" id="KW-0804">Transcription</keyword>
<feature type="compositionally biased region" description="Pro residues" evidence="11">
    <location>
        <begin position="1086"/>
        <end position="1104"/>
    </location>
</feature>
<feature type="compositionally biased region" description="Polar residues" evidence="11">
    <location>
        <begin position="40"/>
        <end position="57"/>
    </location>
</feature>
<feature type="domain" description="Mediator of RNA polymerase II transcription subunit 14 RM3" evidence="16">
    <location>
        <begin position="414"/>
        <end position="525"/>
    </location>
</feature>
<evidence type="ECO:0000259" key="12">
    <source>
        <dbReference type="Pfam" id="PF08638"/>
    </source>
</evidence>
<dbReference type="GO" id="GO:0006357">
    <property type="term" value="P:regulation of transcription by RNA polymerase II"/>
    <property type="evidence" value="ECO:0007669"/>
    <property type="project" value="InterPro"/>
</dbReference>
<dbReference type="OrthoDB" id="205099at2759"/>
<evidence type="ECO:0000313" key="20">
    <source>
        <dbReference type="Proteomes" id="UP000094527"/>
    </source>
</evidence>
<dbReference type="InterPro" id="IPR055122">
    <property type="entry name" value="Med14_N"/>
</dbReference>
<keyword evidence="6 10" id="KW-0010">Activator</keyword>
<name>A0A1D2MT00_ORCCI</name>
<feature type="compositionally biased region" description="Pro residues" evidence="11">
    <location>
        <begin position="1461"/>
        <end position="1476"/>
    </location>
</feature>
<keyword evidence="4" id="KW-0677">Repeat</keyword>
<feature type="domain" description="Mediator complex subunit MED14 N-terminal" evidence="12">
    <location>
        <begin position="68"/>
        <end position="255"/>
    </location>
</feature>
<reference evidence="19 20" key="1">
    <citation type="journal article" date="2016" name="Genome Biol. Evol.">
        <title>Gene Family Evolution Reflects Adaptation to Soil Environmental Stressors in the Genome of the Collembolan Orchesella cincta.</title>
        <authorList>
            <person name="Faddeeva-Vakhrusheva A."/>
            <person name="Derks M.F."/>
            <person name="Anvar S.Y."/>
            <person name="Agamennone V."/>
            <person name="Suring W."/>
            <person name="Smit S."/>
            <person name="van Straalen N.M."/>
            <person name="Roelofs D."/>
        </authorList>
    </citation>
    <scope>NUCLEOTIDE SEQUENCE [LARGE SCALE GENOMIC DNA]</scope>
    <source>
        <tissue evidence="19">Mixed pool</tissue>
    </source>
</reference>
<dbReference type="GO" id="GO:0070847">
    <property type="term" value="C:core mediator complex"/>
    <property type="evidence" value="ECO:0007669"/>
    <property type="project" value="TreeGrafter"/>
</dbReference>
<evidence type="ECO:0000256" key="9">
    <source>
        <dbReference type="ARBA" id="ARBA00032007"/>
    </source>
</evidence>
<feature type="domain" description="Mediator of RNA polymerase II transcription subunit 14 RM2" evidence="13">
    <location>
        <begin position="335"/>
        <end position="413"/>
    </location>
</feature>
<evidence type="ECO:0000259" key="14">
    <source>
        <dbReference type="Pfam" id="PF22983"/>
    </source>
</evidence>
<dbReference type="InterPro" id="IPR055114">
    <property type="entry name" value="Med14_RM6"/>
</dbReference>
<evidence type="ECO:0000256" key="6">
    <source>
        <dbReference type="ARBA" id="ARBA00023159"/>
    </source>
</evidence>
<dbReference type="GO" id="GO:0003712">
    <property type="term" value="F:transcription coregulator activity"/>
    <property type="evidence" value="ECO:0007669"/>
    <property type="project" value="UniProtKB-UniRule"/>
</dbReference>
<dbReference type="InterPro" id="IPR055107">
    <property type="entry name" value="Med14_RM8"/>
</dbReference>
<protein>
    <recommendedName>
        <fullName evidence="3 10">Mediator of RNA polymerase II transcription subunit 14</fullName>
    </recommendedName>
    <alternativeName>
        <fullName evidence="9 10">Mediator complex subunit 14</fullName>
    </alternativeName>
</protein>
<dbReference type="PANTHER" id="PTHR12809">
    <property type="entry name" value="MEDIATOR COMPLEX SUBUNIT"/>
    <property type="match status" value="1"/>
</dbReference>
<comment type="similarity">
    <text evidence="2 10">Belongs to the Mediator complex subunit 14 family.</text>
</comment>
<feature type="region of interest" description="Disordered" evidence="11">
    <location>
        <begin position="1451"/>
        <end position="1516"/>
    </location>
</feature>
<dbReference type="GO" id="GO:0016592">
    <property type="term" value="C:mediator complex"/>
    <property type="evidence" value="ECO:0007669"/>
    <property type="project" value="UniProtKB-UniRule"/>
</dbReference>
<sequence length="1516" mass="167049">MMKQSNFAAGMASPAQLGGGGPQLAMMDRNPMTPGGLALSHSQGTPMPPQGQSGQLMVAQQQPPGSSISLALLIDFIVQRTYHDLTVLAELLPRKTDMERKQEIFSFSARTRLLAVRLLGLVKWASSAAKVDKSVHIMGFLEKQSMLFVETADFLSRMARETLVHARLPNFHIPAAVEVLTTGTYNRLPNCIRERIVPPDSISTSEKKFVLSKLNQVILHRLVTTELPSQMRNLKIEQGRVVCRVENEFEVSLTVLGDSPNSPWRIIEIDILVEDKEIGDGMSLVHPLQINYMHSLAQSRIDNSSAPLRELYDILHAFAQSLQLEVLYSQVLKLCRERLGDFLSVEEYTVGRSIILGYWRELSALDPKAELGYRVIISVDFNDPAQPLGVSHQPPLSSDETVQTGEGLKNNQLEKILVQTVYLRSKNRLTELRKEVEHFLGMDCSLQGSPPILSIPILTHCLRSEQLLVAVNIHTGSYLVHIPQFEPSPPVVNDIQQALNSINPDPVKLKALLSQLRYWVTEKRCEKTLQHLPASCSEKITLLTWNENPILNKIGAHKLTIKFQKHPYAILIVEFKEKEDQPNEMDYFFYLIMVKKASADETEALPAGATVGGSVPKFYLKPTTTIPLDTFAATHGSFTDVDAKDSLGSGATHLPGQKHSEPSFKKFKHPAYFVPELAHIVAMCDERLPFALLMSELSNREIIHGGCMIQANGSSLAIPVLRFPMVLSNVPQSTLDKLHTQLDSAYIRYQTQLRGFRTWNLELKFSSMPGSTTPGVEKPLNFGYDMTVSSEEHIPKVVDTAPISVKSYSWNKLIISYGPNKAAIVTVQYSITEKVYKLSFGGNTSHNPHTLLRVHLQQYINSTTGSLDGLMKLLNETYEPLYSLIKLPTTPQLGVMYSRPQIPVQTFVLVPHSIYHIRIVYCSVYCLDVTFQSDGLVSIRDGAYSQFDKTSVLGEFFPTQGLKAFLSKYVDENAVFRRRSQSEDDNPPSPISTLLEMDHNVGTPGGGSASPFMSAKPSSPAPGRSNPHTPASPHIPQPNPTGYSPATSLANLASPPSLSHLSQQSPNPSASMLPHPVPSPSAMLPAPSPSGGPLSVPTPSPNPNPHHNTSSHGPASAMASLGNTSHPSPFFHADSSPAPAQSPWASAGSPGMPRPSPARVGHSPQSGQMENRVNLAHNRVLPQRSWAGAIPTILTHDALDILCTPSADSTPGNANYPCRPLERFLGCSYLRRQLQRIVQSEEHLHLLNQQEPGVILFRSDTMQFRLLETFFMTKVVCPPFRPNGVSAFLKMISLPSRIIRDCIQIIRLQLNPSIIEQHNWKWGVQLCLTVPPSAMPIIPPGMPAIVTSQSKILLYLLLTRAQSGHSDVQPMEIDSINLSDPDKVPFIMVPLIHEITTNMTQLAEKRAMGPPPPEYAVVAQQLRRFSDFNQGNMMECSIFPSVQELLSNLALPPDTPVQQPNQPPPIQQPLPQPMQPVPGAGPMVRPPMGPMMTPGQQFSGPHTPHSMGGPGSGPMM</sequence>
<feature type="domain" description="Mediator of RNA polymerase II transcription subunit 14 C-terminal" evidence="18">
    <location>
        <begin position="1293"/>
        <end position="1452"/>
    </location>
</feature>
<feature type="compositionally biased region" description="Low complexity" evidence="11">
    <location>
        <begin position="1133"/>
        <end position="1150"/>
    </location>
</feature>
<evidence type="ECO:0000256" key="7">
    <source>
        <dbReference type="ARBA" id="ARBA00023163"/>
    </source>
</evidence>
<feature type="domain" description="Mediator of RNA polymerase II transcription subunit 14 RM6" evidence="15">
    <location>
        <begin position="803"/>
        <end position="862"/>
    </location>
</feature>
<evidence type="ECO:0000259" key="15">
    <source>
        <dbReference type="Pfam" id="PF22984"/>
    </source>
</evidence>
<dbReference type="Pfam" id="PF22984">
    <property type="entry name" value="RM6_Med14"/>
    <property type="match status" value="1"/>
</dbReference>
<keyword evidence="5 10" id="KW-0805">Transcription regulation</keyword>
<dbReference type="EMBL" id="LJIJ01000558">
    <property type="protein sequence ID" value="ODM96259.1"/>
    <property type="molecule type" value="Genomic_DNA"/>
</dbReference>
<comment type="caution">
    <text evidence="19">The sequence shown here is derived from an EMBL/GenBank/DDBJ whole genome shotgun (WGS) entry which is preliminary data.</text>
</comment>
<evidence type="ECO:0000256" key="1">
    <source>
        <dbReference type="ARBA" id="ARBA00004123"/>
    </source>
</evidence>
<feature type="compositionally biased region" description="Low complexity" evidence="11">
    <location>
        <begin position="1490"/>
        <end position="1507"/>
    </location>
</feature>
<dbReference type="InterPro" id="IPR055113">
    <property type="entry name" value="Med14_RM2"/>
</dbReference>
<feature type="region of interest" description="Disordered" evidence="11">
    <location>
        <begin position="1"/>
        <end position="57"/>
    </location>
</feature>
<evidence type="ECO:0000256" key="10">
    <source>
        <dbReference type="RuleBase" id="RU365082"/>
    </source>
</evidence>
<dbReference type="InterPro" id="IPR056877">
    <property type="entry name" value="Med14_C"/>
</dbReference>
<evidence type="ECO:0000313" key="19">
    <source>
        <dbReference type="EMBL" id="ODM96259.1"/>
    </source>
</evidence>
<evidence type="ECO:0000256" key="4">
    <source>
        <dbReference type="ARBA" id="ARBA00022737"/>
    </source>
</evidence>
<proteinExistence type="inferred from homology"/>
<dbReference type="Pfam" id="PF25067">
    <property type="entry name" value="RM5_Med14"/>
    <property type="match status" value="1"/>
</dbReference>
<feature type="region of interest" description="Disordered" evidence="11">
    <location>
        <begin position="978"/>
        <end position="1167"/>
    </location>
</feature>
<dbReference type="STRING" id="48709.A0A1D2MT00"/>
<dbReference type="PANTHER" id="PTHR12809:SF2">
    <property type="entry name" value="MEDIATOR OF RNA POLYMERASE II TRANSCRIPTION SUBUNIT 14"/>
    <property type="match status" value="1"/>
</dbReference>
<dbReference type="Proteomes" id="UP000094527">
    <property type="component" value="Unassembled WGS sequence"/>
</dbReference>
<feature type="domain" description="Mediator of RNA polymerase II transcription subunit 14 RM8" evidence="14">
    <location>
        <begin position="1234"/>
        <end position="1266"/>
    </location>
</feature>
<evidence type="ECO:0000256" key="3">
    <source>
        <dbReference type="ARBA" id="ARBA00019619"/>
    </source>
</evidence>
<evidence type="ECO:0000256" key="2">
    <source>
        <dbReference type="ARBA" id="ARBA00007813"/>
    </source>
</evidence>
<dbReference type="OMA" id="KQPAYFI"/>
<evidence type="ECO:0000259" key="13">
    <source>
        <dbReference type="Pfam" id="PF22981"/>
    </source>
</evidence>
<feature type="domain" description="Mediator of RNA polymerase II transcription subunit 14 RM5" evidence="17">
    <location>
        <begin position="702"/>
        <end position="778"/>
    </location>
</feature>
<dbReference type="Pfam" id="PF25065">
    <property type="entry name" value="RM3_Med14"/>
    <property type="match status" value="1"/>
</dbReference>
<dbReference type="InterPro" id="IPR056879">
    <property type="entry name" value="RM3_Med14"/>
</dbReference>
<keyword evidence="20" id="KW-1185">Reference proteome</keyword>
<organism evidence="19 20">
    <name type="scientific">Orchesella cincta</name>
    <name type="common">Springtail</name>
    <name type="synonym">Podura cincta</name>
    <dbReference type="NCBI Taxonomy" id="48709"/>
    <lineage>
        <taxon>Eukaryota</taxon>
        <taxon>Metazoa</taxon>
        <taxon>Ecdysozoa</taxon>
        <taxon>Arthropoda</taxon>
        <taxon>Hexapoda</taxon>
        <taxon>Collembola</taxon>
        <taxon>Entomobryomorpha</taxon>
        <taxon>Entomobryoidea</taxon>
        <taxon>Orchesellidae</taxon>
        <taxon>Orchesellinae</taxon>
        <taxon>Orchesella</taxon>
    </lineage>
</organism>
<dbReference type="Pfam" id="PF22981">
    <property type="entry name" value="RM2_Med14"/>
    <property type="match status" value="1"/>
</dbReference>
<gene>
    <name evidence="19" type="ORF">Ocin01_10425</name>
</gene>
<feature type="compositionally biased region" description="Low complexity" evidence="11">
    <location>
        <begin position="1044"/>
        <end position="1069"/>
    </location>
</feature>
<dbReference type="Pfam" id="PF22983">
    <property type="entry name" value="RM8_Med14"/>
    <property type="match status" value="1"/>
</dbReference>
<evidence type="ECO:0000259" key="18">
    <source>
        <dbReference type="Pfam" id="PF25069"/>
    </source>
</evidence>
<accession>A0A1D2MT00</accession>
<comment type="subunit">
    <text evidence="10">Component of the Mediator complex.</text>
</comment>
<dbReference type="InterPro" id="IPR013947">
    <property type="entry name" value="Mediator_Med14"/>
</dbReference>
<evidence type="ECO:0000259" key="16">
    <source>
        <dbReference type="Pfam" id="PF25065"/>
    </source>
</evidence>